<dbReference type="InterPro" id="IPR011989">
    <property type="entry name" value="ARM-like"/>
</dbReference>
<reference evidence="2" key="1">
    <citation type="journal article" date="2014" name="Front. Microbiol.">
        <title>High frequency of phylogenetically diverse reductive dehalogenase-homologous genes in deep subseafloor sedimentary metagenomes.</title>
        <authorList>
            <person name="Kawai M."/>
            <person name="Futagami T."/>
            <person name="Toyoda A."/>
            <person name="Takaki Y."/>
            <person name="Nishi S."/>
            <person name="Hori S."/>
            <person name="Arai W."/>
            <person name="Tsubouchi T."/>
            <person name="Morono Y."/>
            <person name="Uchiyama I."/>
            <person name="Ito T."/>
            <person name="Fujiyama A."/>
            <person name="Inagaki F."/>
            <person name="Takami H."/>
        </authorList>
    </citation>
    <scope>NUCLEOTIDE SEQUENCE</scope>
    <source>
        <strain evidence="2">Expedition CK06-06</strain>
    </source>
</reference>
<gene>
    <name evidence="2" type="ORF">S01H4_22709</name>
</gene>
<dbReference type="InterPro" id="IPR016024">
    <property type="entry name" value="ARM-type_fold"/>
</dbReference>
<dbReference type="Gene3D" id="1.25.10.10">
    <property type="entry name" value="Leucine-rich Repeat Variant"/>
    <property type="match status" value="1"/>
</dbReference>
<proteinExistence type="predicted"/>
<name>X1CXE9_9ZZZZ</name>
<organism evidence="2">
    <name type="scientific">marine sediment metagenome</name>
    <dbReference type="NCBI Taxonomy" id="412755"/>
    <lineage>
        <taxon>unclassified sequences</taxon>
        <taxon>metagenomes</taxon>
        <taxon>ecological metagenomes</taxon>
    </lineage>
</organism>
<evidence type="ECO:0000259" key="1">
    <source>
        <dbReference type="Pfam" id="PF12717"/>
    </source>
</evidence>
<accession>X1CXE9</accession>
<dbReference type="AlphaFoldDB" id="X1CXE9"/>
<dbReference type="SUPFAM" id="SSF48371">
    <property type="entry name" value="ARM repeat"/>
    <property type="match status" value="1"/>
</dbReference>
<dbReference type="Pfam" id="PF12717">
    <property type="entry name" value="Cnd1"/>
    <property type="match status" value="1"/>
</dbReference>
<sequence>MVIINLRDEDDDVAKAAAELLKIHGTYFLSKEKLFYVLLNLLYNEENRVKELVIWLFGEIGKEKSSEIISIIPKLINLLEEEDYRIQLKVIETLVNIAENNFDQIWANLLYSLQETEHTYYRNSLINAIYQLSF</sequence>
<evidence type="ECO:0000313" key="2">
    <source>
        <dbReference type="EMBL" id="GAG88896.1"/>
    </source>
</evidence>
<dbReference type="EMBL" id="BART01010449">
    <property type="protein sequence ID" value="GAG88896.1"/>
    <property type="molecule type" value="Genomic_DNA"/>
</dbReference>
<protein>
    <recommendedName>
        <fullName evidence="1">Condensin complex subunit 1 C-terminal domain-containing protein</fullName>
    </recommendedName>
</protein>
<comment type="caution">
    <text evidence="2">The sequence shown here is derived from an EMBL/GenBank/DDBJ whole genome shotgun (WGS) entry which is preliminary data.</text>
</comment>
<feature type="domain" description="Condensin complex subunit 1 C-terminal" evidence="1">
    <location>
        <begin position="5"/>
        <end position="116"/>
    </location>
</feature>
<dbReference type="InterPro" id="IPR032682">
    <property type="entry name" value="Cnd1_C"/>
</dbReference>